<keyword evidence="2" id="KW-1185">Reference proteome</keyword>
<dbReference type="EMBL" id="NTFS01000182">
    <property type="protein sequence ID" value="PAX52978.1"/>
    <property type="molecule type" value="Genomic_DNA"/>
</dbReference>
<sequence>MLCSEDLVQDFIQDLTVDANAIAYSRYISLIRKRLLWNITFHLRWLKLNIWDENPSGKWVFFSESKKREVYKRIWIWLEFCDVTIYLSLQKYHTGKAPPRLKQFPIMFCNGDFTPTENMLLVVQGNQTP</sequence>
<gene>
    <name evidence="1" type="ORF">CK510_16355</name>
</gene>
<organism evidence="1 2">
    <name type="scientific">Brunnivagina elsteri CCALA 953</name>
    <dbReference type="NCBI Taxonomy" id="987040"/>
    <lineage>
        <taxon>Bacteria</taxon>
        <taxon>Bacillati</taxon>
        <taxon>Cyanobacteriota</taxon>
        <taxon>Cyanophyceae</taxon>
        <taxon>Nostocales</taxon>
        <taxon>Calotrichaceae</taxon>
        <taxon>Brunnivagina</taxon>
    </lineage>
</organism>
<proteinExistence type="predicted"/>
<protein>
    <submittedName>
        <fullName evidence="1">Uncharacterized protein</fullName>
    </submittedName>
</protein>
<dbReference type="AlphaFoldDB" id="A0A2A2TH72"/>
<name>A0A2A2TH72_9CYAN</name>
<comment type="caution">
    <text evidence="1">The sequence shown here is derived from an EMBL/GenBank/DDBJ whole genome shotgun (WGS) entry which is preliminary data.</text>
</comment>
<dbReference type="RefSeq" id="WP_095722715.1">
    <property type="nucleotide sequence ID" value="NZ_NTFS01000182.1"/>
</dbReference>
<evidence type="ECO:0000313" key="1">
    <source>
        <dbReference type="EMBL" id="PAX52978.1"/>
    </source>
</evidence>
<accession>A0A2A2TH72</accession>
<dbReference type="Proteomes" id="UP000218238">
    <property type="component" value="Unassembled WGS sequence"/>
</dbReference>
<evidence type="ECO:0000313" key="2">
    <source>
        <dbReference type="Proteomes" id="UP000218238"/>
    </source>
</evidence>
<reference evidence="1 2" key="1">
    <citation type="submission" date="2017-08" db="EMBL/GenBank/DDBJ databases">
        <title>Draft genome sequence of filamentous cyanobacterium Calothrix elsteri CCALA 953.</title>
        <authorList>
            <person name="Gagunashvili A.N."/>
            <person name="Elster J."/>
            <person name="Andresson O.S."/>
        </authorList>
    </citation>
    <scope>NUCLEOTIDE SEQUENCE [LARGE SCALE GENOMIC DNA]</scope>
    <source>
        <strain evidence="1 2">CCALA 953</strain>
    </source>
</reference>